<reference evidence="1" key="2">
    <citation type="submission" date="2020-11" db="EMBL/GenBank/DDBJ databases">
        <title>Complete genome of Bacillus siamensis BZR 86.</title>
        <authorList>
            <person name="Asaturova A.M."/>
            <person name="Dubyaga V.M."/>
        </authorList>
    </citation>
    <scope>NUCLEOTIDE SEQUENCE</scope>
    <source>
        <strain evidence="1">BZR 86</strain>
    </source>
</reference>
<dbReference type="GO" id="GO:0004553">
    <property type="term" value="F:hydrolase activity, hydrolyzing O-glycosyl compounds"/>
    <property type="evidence" value="ECO:0007669"/>
    <property type="project" value="InterPro"/>
</dbReference>
<protein>
    <submittedName>
        <fullName evidence="2">Family 1 glycosylhydrolase</fullName>
    </submittedName>
</protein>
<evidence type="ECO:0000313" key="1">
    <source>
        <dbReference type="EMBL" id="QPG16565.1"/>
    </source>
</evidence>
<dbReference type="InterPro" id="IPR017853">
    <property type="entry name" value="GH"/>
</dbReference>
<accession>A0A7S9ESI9</accession>
<dbReference type="Gene3D" id="3.20.20.80">
    <property type="entry name" value="Glycosidases"/>
    <property type="match status" value="1"/>
</dbReference>
<dbReference type="InterPro" id="IPR001360">
    <property type="entry name" value="Glyco_hydro_1"/>
</dbReference>
<dbReference type="GO" id="GO:0005975">
    <property type="term" value="P:carbohydrate metabolic process"/>
    <property type="evidence" value="ECO:0007669"/>
    <property type="project" value="InterPro"/>
</dbReference>
<dbReference type="EMBL" id="CP064845">
    <property type="protein sequence ID" value="QPG21249.1"/>
    <property type="molecule type" value="Genomic_DNA"/>
</dbReference>
<keyword evidence="2" id="KW-0378">Hydrolase</keyword>
<dbReference type="InterPro" id="IPR033132">
    <property type="entry name" value="GH_1_N_CS"/>
</dbReference>
<evidence type="ECO:0000313" key="2">
    <source>
        <dbReference type="EMBL" id="QPG21249.1"/>
    </source>
</evidence>
<reference evidence="2" key="1">
    <citation type="submission" date="2020-11" db="EMBL/GenBank/DDBJ databases">
        <title>Complete genome of Bacillus amyloliguefaciens BZR 277.</title>
        <authorList>
            <person name="Asaturova A."/>
            <person name="Dubyaga V.M."/>
        </authorList>
    </citation>
    <scope>NUCLEOTIDE SEQUENCE</scope>
    <source>
        <strain evidence="2">BZR 277</strain>
    </source>
</reference>
<dbReference type="PROSITE" id="PS00653">
    <property type="entry name" value="GLYCOSYL_HYDROL_F1_2"/>
    <property type="match status" value="1"/>
</dbReference>
<name>A0A7S9ESI9_BACVE</name>
<gene>
    <name evidence="2" type="ORF">IXY24_16720</name>
    <name evidence="1" type="ORF">IXY25_10835</name>
</gene>
<dbReference type="Pfam" id="PF00232">
    <property type="entry name" value="Glyco_hydro_1"/>
    <property type="match status" value="1"/>
</dbReference>
<dbReference type="EMBL" id="CP064846">
    <property type="protein sequence ID" value="QPG16565.1"/>
    <property type="molecule type" value="Genomic_DNA"/>
</dbReference>
<dbReference type="RefSeq" id="WP_015388718.1">
    <property type="nucleotide sequence ID" value="NZ_AP028932.1"/>
</dbReference>
<dbReference type="SMR" id="A0A7S9ESI9"/>
<dbReference type="AlphaFoldDB" id="A0A7S9ESI9"/>
<organism evidence="2">
    <name type="scientific">Bacillus velezensis</name>
    <dbReference type="NCBI Taxonomy" id="492670"/>
    <lineage>
        <taxon>Bacteria</taxon>
        <taxon>Bacillati</taxon>
        <taxon>Bacillota</taxon>
        <taxon>Bacilli</taxon>
        <taxon>Bacillales</taxon>
        <taxon>Bacillaceae</taxon>
        <taxon>Bacillus</taxon>
        <taxon>Bacillus amyloliquefaciens group</taxon>
    </lineage>
</organism>
<sequence length="38" mass="4287">MIHKKQGLFPDTFLWGSASAAYQVEGAWNKTVKDLQYG</sequence>
<dbReference type="SUPFAM" id="SSF51445">
    <property type="entry name" value="(Trans)glycosidases"/>
    <property type="match status" value="1"/>
</dbReference>
<proteinExistence type="predicted"/>